<keyword evidence="3" id="KW-1185">Reference proteome</keyword>
<reference evidence="2 3" key="1">
    <citation type="submission" date="2024-01" db="EMBL/GenBank/DDBJ databases">
        <title>The genome sequence of Erythrobacteraceae sp. strain 1XM1-14.</title>
        <authorList>
            <person name="Liu Y."/>
        </authorList>
    </citation>
    <scope>NUCLEOTIDE SEQUENCE [LARGE SCALE GENOMIC DNA]</scope>
    <source>
        <strain evidence="2 3">1XM1-14</strain>
    </source>
</reference>
<feature type="domain" description="VOC" evidence="1">
    <location>
        <begin position="9"/>
        <end position="146"/>
    </location>
</feature>
<dbReference type="CDD" id="cd06587">
    <property type="entry name" value="VOC"/>
    <property type="match status" value="1"/>
</dbReference>
<dbReference type="InterPro" id="IPR052537">
    <property type="entry name" value="Extradiol_RC_dioxygenase"/>
</dbReference>
<organism evidence="2 3">
    <name type="scientific">Altererythrobacter litoralis</name>
    <dbReference type="NCBI Taxonomy" id="3113904"/>
    <lineage>
        <taxon>Bacteria</taxon>
        <taxon>Pseudomonadati</taxon>
        <taxon>Pseudomonadota</taxon>
        <taxon>Alphaproteobacteria</taxon>
        <taxon>Sphingomonadales</taxon>
        <taxon>Erythrobacteraceae</taxon>
        <taxon>Altererythrobacter</taxon>
    </lineage>
</organism>
<dbReference type="PANTHER" id="PTHR36110">
    <property type="entry name" value="RING-CLEAVING DIOXYGENASE MHQE-RELATED"/>
    <property type="match status" value="1"/>
</dbReference>
<dbReference type="Proteomes" id="UP001343492">
    <property type="component" value="Unassembled WGS sequence"/>
</dbReference>
<dbReference type="SUPFAM" id="SSF54593">
    <property type="entry name" value="Glyoxalase/Bleomycin resistance protein/Dihydroxybiphenyl dioxygenase"/>
    <property type="match status" value="1"/>
</dbReference>
<dbReference type="InterPro" id="IPR004360">
    <property type="entry name" value="Glyas_Fos-R_dOase_dom"/>
</dbReference>
<name>A0ABU7GDN1_9SPHN</name>
<evidence type="ECO:0000313" key="2">
    <source>
        <dbReference type="EMBL" id="MEE1877109.1"/>
    </source>
</evidence>
<comment type="caution">
    <text evidence="2">The sequence shown here is derived from an EMBL/GenBank/DDBJ whole genome shotgun (WGS) entry which is preliminary data.</text>
</comment>
<accession>A0ABU7GDN1</accession>
<dbReference type="PANTHER" id="PTHR36110:SF4">
    <property type="entry name" value="RING-CLEAVING DIOXYGENASE MHQA-RELATED"/>
    <property type="match status" value="1"/>
</dbReference>
<dbReference type="RefSeq" id="WP_354144218.1">
    <property type="nucleotide sequence ID" value="NZ_JAZDQV010000004.1"/>
</dbReference>
<dbReference type="PROSITE" id="PS51819">
    <property type="entry name" value="VOC"/>
    <property type="match status" value="1"/>
</dbReference>
<dbReference type="InterPro" id="IPR037523">
    <property type="entry name" value="VOC_core"/>
</dbReference>
<evidence type="ECO:0000259" key="1">
    <source>
        <dbReference type="PROSITE" id="PS51819"/>
    </source>
</evidence>
<dbReference type="Gene3D" id="3.10.180.10">
    <property type="entry name" value="2,3-Dihydroxybiphenyl 1,2-Dioxygenase, domain 1"/>
    <property type="match status" value="1"/>
</dbReference>
<protein>
    <submittedName>
        <fullName evidence="2">VOC family protein</fullName>
    </submittedName>
</protein>
<dbReference type="InterPro" id="IPR029068">
    <property type="entry name" value="Glyas_Bleomycin-R_OHBP_Dase"/>
</dbReference>
<sequence>MSANVHPTGIHHLAVMTGDMKGQIEFFSDVLGCRLVAIFDMHGVPGGIHAFLELSEDCQFSLVQLPETAGVETVIGQTHAGWGGGNAAPGTMQHLAFKADSREDLIALRDRIRSRGVNVYGPIDHGMCQSIYFAGPENLTLEVAWSDSAIEPARWLDASAAAKVGIGADDMANYAAPKAYAGESGAVPQPPYDPAKPHQAMDLDRYKQVLALPDEVLWQMASYPEPPVKEAAE</sequence>
<proteinExistence type="predicted"/>
<evidence type="ECO:0000313" key="3">
    <source>
        <dbReference type="Proteomes" id="UP001343492"/>
    </source>
</evidence>
<gene>
    <name evidence="2" type="ORF">VRS74_05350</name>
</gene>
<dbReference type="Pfam" id="PF00903">
    <property type="entry name" value="Glyoxalase"/>
    <property type="match status" value="1"/>
</dbReference>
<dbReference type="EMBL" id="JAZDQV010000004">
    <property type="protein sequence ID" value="MEE1877109.1"/>
    <property type="molecule type" value="Genomic_DNA"/>
</dbReference>